<evidence type="ECO:0000313" key="28">
    <source>
        <dbReference type="Proteomes" id="UP000075609"/>
    </source>
</evidence>
<feature type="active site" description="Acyl-ester intermediate" evidence="18">
    <location>
        <position position="68"/>
    </location>
</feature>
<dbReference type="SUPFAM" id="SSF56601">
    <property type="entry name" value="beta-lactamase/transpeptidase-like"/>
    <property type="match status" value="1"/>
</dbReference>
<evidence type="ECO:0000256" key="8">
    <source>
        <dbReference type="ARBA" id="ARBA00022645"/>
    </source>
</evidence>
<dbReference type="Proteomes" id="UP000075349">
    <property type="component" value="Unassembled WGS sequence"/>
</dbReference>
<dbReference type="GO" id="GO:0003677">
    <property type="term" value="F:DNA binding"/>
    <property type="evidence" value="ECO:0007669"/>
    <property type="project" value="UniProtKB-KW"/>
</dbReference>
<dbReference type="FunFam" id="3.40.710.10:FF:000001">
    <property type="entry name" value="D-alanyl-D-alanine serine-type carboxypeptidase"/>
    <property type="match status" value="1"/>
</dbReference>
<keyword evidence="12" id="KW-0133">Cell shape</keyword>
<accession>A0A151JJR1</accession>
<gene>
    <name evidence="24" type="ORF">ATY35_15515</name>
    <name evidence="25" type="ORF">ATY37_17500</name>
    <name evidence="23" type="ORF">AUQ44_12355</name>
</gene>
<dbReference type="SUPFAM" id="SSF69189">
    <property type="entry name" value="Penicillin-binding protein associated domain"/>
    <property type="match status" value="1"/>
</dbReference>
<evidence type="ECO:0000313" key="23">
    <source>
        <dbReference type="EMBL" id="KYN26029.1"/>
    </source>
</evidence>
<keyword evidence="14" id="KW-0472">Membrane</keyword>
<keyword evidence="7" id="KW-0997">Cell inner membrane</keyword>
<dbReference type="EC" id="3.4.16.4" evidence="5"/>
<keyword evidence="10 21" id="KW-0732">Signal</keyword>
<evidence type="ECO:0000256" key="2">
    <source>
        <dbReference type="ARBA" id="ARBA00004417"/>
    </source>
</evidence>
<dbReference type="Pfam" id="PF00768">
    <property type="entry name" value="Peptidase_S11"/>
    <property type="match status" value="1"/>
</dbReference>
<keyword evidence="6" id="KW-1003">Cell membrane</keyword>
<protein>
    <recommendedName>
        <fullName evidence="5">serine-type D-Ala-D-Ala carboxypeptidase</fullName>
        <ecNumber evidence="5">3.4.16.4</ecNumber>
    </recommendedName>
</protein>
<evidence type="ECO:0000256" key="10">
    <source>
        <dbReference type="ARBA" id="ARBA00022729"/>
    </source>
</evidence>
<evidence type="ECO:0000256" key="21">
    <source>
        <dbReference type="SAM" id="SignalP"/>
    </source>
</evidence>
<dbReference type="GO" id="GO:0071555">
    <property type="term" value="P:cell wall organization"/>
    <property type="evidence" value="ECO:0007669"/>
    <property type="project" value="UniProtKB-KW"/>
</dbReference>
<evidence type="ECO:0000313" key="24">
    <source>
        <dbReference type="EMBL" id="KYN85973.1"/>
    </source>
</evidence>
<dbReference type="GO" id="GO:0006508">
    <property type="term" value="P:proteolysis"/>
    <property type="evidence" value="ECO:0007669"/>
    <property type="project" value="UniProtKB-KW"/>
</dbReference>
<evidence type="ECO:0000256" key="17">
    <source>
        <dbReference type="ARBA" id="ARBA00060592"/>
    </source>
</evidence>
<feature type="signal peptide" evidence="21">
    <location>
        <begin position="1"/>
        <end position="28"/>
    </location>
</feature>
<evidence type="ECO:0000256" key="15">
    <source>
        <dbReference type="ARBA" id="ARBA00023316"/>
    </source>
</evidence>
<dbReference type="UniPathway" id="UPA00219"/>
<dbReference type="InterPro" id="IPR001967">
    <property type="entry name" value="Peptidase_S11_N"/>
</dbReference>
<dbReference type="InterPro" id="IPR037167">
    <property type="entry name" value="Peptidase_S11_C_sf"/>
</dbReference>
<evidence type="ECO:0000259" key="22">
    <source>
        <dbReference type="SMART" id="SM00936"/>
    </source>
</evidence>
<comment type="pathway">
    <text evidence="3">Cell wall biogenesis; peptidoglycan biosynthesis.</text>
</comment>
<dbReference type="GO" id="GO:0009002">
    <property type="term" value="F:serine-type D-Ala-D-Ala carboxypeptidase activity"/>
    <property type="evidence" value="ECO:0007669"/>
    <property type="project" value="UniProtKB-EC"/>
</dbReference>
<proteinExistence type="inferred from homology"/>
<keyword evidence="9" id="KW-0645">Protease</keyword>
<keyword evidence="11" id="KW-0378">Hydrolase</keyword>
<evidence type="ECO:0000256" key="3">
    <source>
        <dbReference type="ARBA" id="ARBA00004752"/>
    </source>
</evidence>
<evidence type="ECO:0000256" key="4">
    <source>
        <dbReference type="ARBA" id="ARBA00007164"/>
    </source>
</evidence>
<evidence type="ECO:0000256" key="5">
    <source>
        <dbReference type="ARBA" id="ARBA00012448"/>
    </source>
</evidence>
<dbReference type="InterPro" id="IPR012338">
    <property type="entry name" value="Beta-lactam/transpept-like"/>
</dbReference>
<evidence type="ECO:0000313" key="25">
    <source>
        <dbReference type="EMBL" id="KYN87626.1"/>
    </source>
</evidence>
<evidence type="ECO:0000256" key="14">
    <source>
        <dbReference type="ARBA" id="ARBA00023136"/>
    </source>
</evidence>
<dbReference type="Gene3D" id="2.60.410.10">
    <property type="entry name" value="D-Ala-D-Ala carboxypeptidase, C-terminal domain"/>
    <property type="match status" value="1"/>
</dbReference>
<keyword evidence="8 23" id="KW-0121">Carboxypeptidase</keyword>
<organism evidence="23 27">
    <name type="scientific">Vibrio cidicii</name>
    <dbReference type="NCBI Taxonomy" id="1763883"/>
    <lineage>
        <taxon>Bacteria</taxon>
        <taxon>Pseudomonadati</taxon>
        <taxon>Pseudomonadota</taxon>
        <taxon>Gammaproteobacteria</taxon>
        <taxon>Vibrionales</taxon>
        <taxon>Vibrionaceae</taxon>
        <taxon>Vibrio</taxon>
    </lineage>
</organism>
<evidence type="ECO:0000256" key="12">
    <source>
        <dbReference type="ARBA" id="ARBA00022960"/>
    </source>
</evidence>
<evidence type="ECO:0000256" key="20">
    <source>
        <dbReference type="RuleBase" id="RU004016"/>
    </source>
</evidence>
<comment type="pathway">
    <text evidence="17">Glycan biosynthesis.</text>
</comment>
<dbReference type="PANTHER" id="PTHR21581:SF6">
    <property type="entry name" value="TRAFFICKING PROTEIN PARTICLE COMPLEX SUBUNIT 12"/>
    <property type="match status" value="1"/>
</dbReference>
<evidence type="ECO:0000313" key="27">
    <source>
        <dbReference type="Proteomes" id="UP000075349"/>
    </source>
</evidence>
<dbReference type="PRINTS" id="PR00725">
    <property type="entry name" value="DADACBPTASE1"/>
</dbReference>
<keyword evidence="24" id="KW-0238">DNA-binding</keyword>
<dbReference type="GO" id="GO:0008658">
    <property type="term" value="F:penicillin binding"/>
    <property type="evidence" value="ECO:0007669"/>
    <property type="project" value="UniProtKB-ARBA"/>
</dbReference>
<comment type="similarity">
    <text evidence="4 20">Belongs to the peptidase S11 family.</text>
</comment>
<evidence type="ECO:0000256" key="7">
    <source>
        <dbReference type="ARBA" id="ARBA00022519"/>
    </source>
</evidence>
<dbReference type="InterPro" id="IPR018044">
    <property type="entry name" value="Peptidase_S11"/>
</dbReference>
<dbReference type="SMART" id="SM00936">
    <property type="entry name" value="PBP5_C"/>
    <property type="match status" value="1"/>
</dbReference>
<dbReference type="EMBL" id="LOMK01000001">
    <property type="protein sequence ID" value="KYN26029.1"/>
    <property type="molecule type" value="Genomic_DNA"/>
</dbReference>
<name>A0A151JJR1_9VIBR</name>
<evidence type="ECO:0000256" key="11">
    <source>
        <dbReference type="ARBA" id="ARBA00022801"/>
    </source>
</evidence>
<dbReference type="PANTHER" id="PTHR21581">
    <property type="entry name" value="D-ALANYL-D-ALANINE CARBOXYPEPTIDASE"/>
    <property type="match status" value="1"/>
</dbReference>
<dbReference type="GO" id="GO:0009252">
    <property type="term" value="P:peptidoglycan biosynthetic process"/>
    <property type="evidence" value="ECO:0007669"/>
    <property type="project" value="UniProtKB-UniPathway"/>
</dbReference>
<dbReference type="EMBL" id="LOBP01000144">
    <property type="protein sequence ID" value="KYN85973.1"/>
    <property type="molecule type" value="Genomic_DNA"/>
</dbReference>
<feature type="domain" description="Peptidase S11 D-Ala-D-Ala carboxypeptidase A C-terminal" evidence="22">
    <location>
        <begin position="284"/>
        <end position="374"/>
    </location>
</feature>
<sequence length="393" mass="43217">MNKTTKLVKSILVSSLAFSATLAHSVSAAPVVVPDAPQIAAKGFVLMDYHSGKVLAEKEMDTKLSPASLTKMMTSYVIGQELGRGNINLDDDVVISKNAWAKNFPDSSKMFIEVGTTVKVKELNRGIIIQSGNDACVAMAEHIAGSEDAFVDLMNAWASSIGMSNTHFANVHGLDNPNLYSTPYDMALLGQALIRDVPEEYRIYAEKKFTYNGITQYNRNGLLWDKSMNVDGIKTGHTDNAGYSLVSSATEGKMRLIAVVMGTKDMNARKSESKKLLSYGFRFFETVAPHKAGETFVEEKIWMGNKDTLALGVNEDTYVTLPRGQAKNLTASFVLEKELQAPIKKGDIVGKLYYQADGEDVAQYPLMALETVEEGSLFSRLWDYIVLLLKSLF</sequence>
<evidence type="ECO:0000256" key="18">
    <source>
        <dbReference type="PIRSR" id="PIRSR618044-1"/>
    </source>
</evidence>
<evidence type="ECO:0000256" key="19">
    <source>
        <dbReference type="PIRSR" id="PIRSR618044-2"/>
    </source>
</evidence>
<keyword evidence="13" id="KW-0573">Peptidoglycan synthesis</keyword>
<comment type="caution">
    <text evidence="23">The sequence shown here is derived from an EMBL/GenBank/DDBJ whole genome shotgun (WGS) entry which is preliminary data.</text>
</comment>
<feature type="binding site" evidence="19">
    <location>
        <position position="234"/>
    </location>
    <ligand>
        <name>substrate</name>
    </ligand>
</feature>
<dbReference type="GO" id="GO:0008360">
    <property type="term" value="P:regulation of cell shape"/>
    <property type="evidence" value="ECO:0007669"/>
    <property type="project" value="UniProtKB-KW"/>
</dbReference>
<dbReference type="Proteomes" id="UP000075346">
    <property type="component" value="Unassembled WGS sequence"/>
</dbReference>
<reference evidence="23 26" key="1">
    <citation type="submission" date="2015-12" db="EMBL/GenBank/DDBJ databases">
        <authorList>
            <person name="Shamseldin A."/>
            <person name="Moawad H."/>
            <person name="Abd El-Rahim W.M."/>
            <person name="Sadowsky M.J."/>
        </authorList>
    </citation>
    <scope>NUCLEOTIDE SEQUENCE [LARGE SCALE GENOMIC DNA]</scope>
    <source>
        <strain evidence="26">2538-88</strain>
        <strain evidence="23">2756-81</strain>
    </source>
</reference>
<comment type="subcellular location">
    <subcellularLocation>
        <location evidence="2">Cell inner membrane</location>
        <topology evidence="2">Peripheral membrane protein</topology>
    </subcellularLocation>
</comment>
<reference evidence="27 28" key="2">
    <citation type="submission" date="2015-12" db="EMBL/GenBank/DDBJ databases">
        <authorList>
            <person name="Tarr C.L."/>
            <person name="Gladney L.M."/>
        </authorList>
    </citation>
    <scope>NUCLEOTIDE SEQUENCE [LARGE SCALE GENOMIC DNA]</scope>
    <source>
        <strain evidence="24 28">1048-83</strain>
        <strain evidence="25">2538-88</strain>
        <strain evidence="27">2756-81</strain>
    </source>
</reference>
<evidence type="ECO:0000313" key="26">
    <source>
        <dbReference type="Proteomes" id="UP000075346"/>
    </source>
</evidence>
<evidence type="ECO:0000256" key="16">
    <source>
        <dbReference type="ARBA" id="ARBA00034000"/>
    </source>
</evidence>
<dbReference type="Pfam" id="PF07943">
    <property type="entry name" value="PBP5_C"/>
    <property type="match status" value="1"/>
</dbReference>
<dbReference type="EMBL" id="LOBR01000044">
    <property type="protein sequence ID" value="KYN87626.1"/>
    <property type="molecule type" value="Genomic_DNA"/>
</dbReference>
<evidence type="ECO:0000256" key="9">
    <source>
        <dbReference type="ARBA" id="ARBA00022670"/>
    </source>
</evidence>
<dbReference type="RefSeq" id="WP_061893692.1">
    <property type="nucleotide sequence ID" value="NZ_CAXYEW010000011.1"/>
</dbReference>
<dbReference type="GeneID" id="95679385"/>
<keyword evidence="28" id="KW-1185">Reference proteome</keyword>
<dbReference type="AlphaFoldDB" id="A0A151JJR1"/>
<dbReference type="InterPro" id="IPR012907">
    <property type="entry name" value="Peptidase_S11_C"/>
</dbReference>
<comment type="function">
    <text evidence="1">Removes C-terminal D-alanyl residues from sugar-peptide cell wall precursors.</text>
</comment>
<accession>A0A151KWK0</accession>
<evidence type="ECO:0000256" key="6">
    <source>
        <dbReference type="ARBA" id="ARBA00022475"/>
    </source>
</evidence>
<comment type="catalytic activity">
    <reaction evidence="16">
        <text>Preferential cleavage: (Ac)2-L-Lys-D-Ala-|-D-Ala. Also transpeptidation of peptidyl-alanyl moieties that are N-acyl substituents of D-alanine.</text>
        <dbReference type="EC" id="3.4.16.4"/>
    </reaction>
</comment>
<dbReference type="Proteomes" id="UP000075609">
    <property type="component" value="Unassembled WGS sequence"/>
</dbReference>
<feature type="active site" evidence="18">
    <location>
        <position position="131"/>
    </location>
</feature>
<dbReference type="InterPro" id="IPR015956">
    <property type="entry name" value="Peniciliin-bd_prot_C_sf"/>
</dbReference>
<evidence type="ECO:0000256" key="13">
    <source>
        <dbReference type="ARBA" id="ARBA00022984"/>
    </source>
</evidence>
<evidence type="ECO:0000256" key="1">
    <source>
        <dbReference type="ARBA" id="ARBA00003217"/>
    </source>
</evidence>
<feature type="chain" id="PRO_5014248418" description="serine-type D-Ala-D-Ala carboxypeptidase" evidence="21">
    <location>
        <begin position="29"/>
        <end position="393"/>
    </location>
</feature>
<feature type="active site" description="Proton acceptor" evidence="18">
    <location>
        <position position="71"/>
    </location>
</feature>
<dbReference type="Gene3D" id="3.40.710.10">
    <property type="entry name" value="DD-peptidase/beta-lactamase superfamily"/>
    <property type="match status" value="1"/>
</dbReference>
<dbReference type="GO" id="GO:0005886">
    <property type="term" value="C:plasma membrane"/>
    <property type="evidence" value="ECO:0007669"/>
    <property type="project" value="UniProtKB-SubCell"/>
</dbReference>
<keyword evidence="15" id="KW-0961">Cell wall biogenesis/degradation</keyword>